<evidence type="ECO:0008006" key="11">
    <source>
        <dbReference type="Google" id="ProtNLM"/>
    </source>
</evidence>
<dbReference type="NCBIfam" id="NF012200">
    <property type="entry name" value="choice_anch_D"/>
    <property type="match status" value="1"/>
</dbReference>
<dbReference type="Proteomes" id="UP000516260">
    <property type="component" value="Chromosome 12"/>
</dbReference>
<reference evidence="9 10" key="1">
    <citation type="submission" date="2019-04" db="EMBL/GenBank/DDBJ databases">
        <title>The sequence and de novo assembly of Takifugu bimaculatus genome using PacBio and Hi-C technologies.</title>
        <authorList>
            <person name="Xu P."/>
            <person name="Liu B."/>
            <person name="Zhou Z."/>
        </authorList>
    </citation>
    <scope>NUCLEOTIDE SEQUENCE [LARGE SCALE GENOMIC DNA]</scope>
    <source>
        <strain evidence="9">TB-2018</strain>
        <tissue evidence="9">Muscle</tissue>
    </source>
</reference>
<proteinExistence type="predicted"/>
<keyword evidence="10" id="KW-1185">Reference proteome</keyword>
<dbReference type="Gene3D" id="2.60.40.10">
    <property type="entry name" value="Immunoglobulins"/>
    <property type="match status" value="10"/>
</dbReference>
<dbReference type="PANTHER" id="PTHR23053:SF0">
    <property type="entry name" value="HYDROCEPHALUS-INDUCING PROTEIN HOMOLOG"/>
    <property type="match status" value="1"/>
</dbReference>
<dbReference type="Gene3D" id="3.40.50.300">
    <property type="entry name" value="P-loop containing nucleotide triphosphate hydrolases"/>
    <property type="match status" value="1"/>
</dbReference>
<evidence type="ECO:0000313" key="10">
    <source>
        <dbReference type="Proteomes" id="UP000516260"/>
    </source>
</evidence>
<feature type="domain" description="Hydin adenylate kinase-like" evidence="7">
    <location>
        <begin position="212"/>
        <end position="304"/>
    </location>
</feature>
<organism evidence="9 10">
    <name type="scientific">Takifugu bimaculatus</name>
    <dbReference type="NCBI Taxonomy" id="433685"/>
    <lineage>
        <taxon>Eukaryota</taxon>
        <taxon>Metazoa</taxon>
        <taxon>Chordata</taxon>
        <taxon>Craniata</taxon>
        <taxon>Vertebrata</taxon>
        <taxon>Euteleostomi</taxon>
        <taxon>Actinopterygii</taxon>
        <taxon>Neopterygii</taxon>
        <taxon>Teleostei</taxon>
        <taxon>Neoteleostei</taxon>
        <taxon>Acanthomorphata</taxon>
        <taxon>Eupercaria</taxon>
        <taxon>Tetraodontiformes</taxon>
        <taxon>Tetradontoidea</taxon>
        <taxon>Tetraodontidae</taxon>
        <taxon>Takifugu</taxon>
    </lineage>
</organism>
<keyword evidence="5" id="KW-0966">Cell projection</keyword>
<keyword evidence="4" id="KW-0969">Cilium</keyword>
<evidence type="ECO:0000259" key="8">
    <source>
        <dbReference type="Pfam" id="PF22544"/>
    </source>
</evidence>
<feature type="region of interest" description="Disordered" evidence="6">
    <location>
        <begin position="282"/>
        <end position="322"/>
    </location>
</feature>
<evidence type="ECO:0000256" key="1">
    <source>
        <dbReference type="ARBA" id="ARBA00004138"/>
    </source>
</evidence>
<accession>A0A4Z2CA07</accession>
<dbReference type="InterPro" id="IPR033768">
    <property type="entry name" value="Hydin_ADK"/>
</dbReference>
<evidence type="ECO:0000256" key="5">
    <source>
        <dbReference type="ARBA" id="ARBA00023273"/>
    </source>
</evidence>
<evidence type="ECO:0000259" key="7">
    <source>
        <dbReference type="Pfam" id="PF17213"/>
    </source>
</evidence>
<dbReference type="PANTHER" id="PTHR23053">
    <property type="entry name" value="DLEC1 DELETED IN LUNG AND ESOPHAGEAL CANCER 1"/>
    <property type="match status" value="1"/>
</dbReference>
<sequence length="2563" mass="285866">MQLSNPGHVICHWKMAEEVKPVKKPDKFLPLYKRKKPQPRPVVFEMIPSSGTLSPGEQVDVQIKFCPTEGGTYSRRLVVCVADSTQQMFVTACGEAEEPQLHFCPDVLDLGACLPASIEAEAEVTVKNPCSFPVEFYSLELDKQYLEEEKILQTIQGYDEKHEMLLPPIHPGQGLPKEVMELYEQHCSHLKEEESSSTKDEGAPKHRGIAGIVYGAPLIDTSSIAVAMADHYGGLRLSIDAVVIDALMNGTSPVSLKARELYERSAVKREEKQSMEAVLKAEGATQAKPGVEPEASTPAAHDPERPPTSRKETSKAHQKDSKVTIGDILPPDLLVDILVERFQQSDCCDGIVIDGLASVFTCSRAATLQAVLKALNSYKHIYVINLHDTYSAMNAREIAQKCAEEALQKEEADKEAQWLQSLDDDQSRSLSNEVRTHIIQQHVEKLRQKKLRELERARKEMEEKEEKERMKRLQEEELLRAKKARKKNDKDPTKKKVTAETKEPAHTHGSSPPNNSKELPQQTGQPSPSAEGSAAPVQKKEAAHHSHKPAEETKHQEDAVLMVDERQSQFTAYQKSCDQVEHILQHWDLARGLLLVPLPDALLMHHDGTGKRQIPVAKNTAKGRDKTSASSAEREKAVIIPHIVVHVDREEHLKVEELLRNTSLPALHQPADEAGVEPISPPTPPSTIFSVVPYPKIRDEVVKLTCDCFTFLRPSTPEDQVEKDESVEEVRPPASKASAVPLRSPSRASAKETAREQDKKGRDSRSKRRPVQRVSPQADVTSVSQQSLLLDTKRKQSLTSFRWIVPTQGEVVLKIWFYSELPGTFAQTFNFELMGTRRSYQLPCRGICSYPSICRNHMTLFPTCKKVEHMSDKVQKAYVTDPGYFEFGPLLCSKTRDRYRDRYPENTEKVVIHNNSGLQAEVQFRFQDDDHAATFLLDPPTMSLKPDQKKELTVWAYPTKVGQMKDSVIISVQDSSESFSIDVSCWGVRPELKLESKHFHFDRIILHREDSRSIVLSNKVALPVSWRLHGIEDLGDEFSVPQSDGIIAVGSSFPLSLHFKARRPLHVRKILRLEVSDAEKILGIVHSENLLVTAEAYDVALELSPEGCLNFGTLKVFEENKLVLKIKNQGKYDIAFNGILKTHDKATILQIFCRPNTEFSLREKPVLSCQVIEPKIGDGGEVIAMVAINVSVTSVFSRYKVTPALELNFGPLAYGCKKSQSFAIENTGALETRFKISGMVAAAAGKKTPQERTTGFKARRESVTKDPRSAQSALSMGVFSVTPSTGALQAGSQQVITVHCAAEQLGVWNQGLLIDIIDRDPTDHPDGIPGQLSLEPFCSAECVYTQDENRFIFQKVPVGQTVTAQFKLSNNSKVSCTLMLAIRTTSAKERPLSHNTEVFELIASTLIIPSQSYSFASVSFTPQMMQVYGAVLEATVEQSARLTPTLRSKLLEFNLTGEGVLPHVSVLCPAVRNSAGSPMMHFRRVHVGERRTLPLVLINNGYFPVQAQVDLLDEHDMFALTPSLGNTCRFIDSTPLEGATESEHPAARSARMSLDVNEQVRLEVSFCSDRPVRARNQDSDVLGGQQTRHNHNTSDQEVLNFGGCYVDRPYQQSFVVTNHSSSQVFKFEWPHVRHVCVSPQVGHLHAGCSKEVTVSFCSSKPVRFRNRPVSCKLCEVAFDQPVEEVADWDDRQRPSRHSSATQQITWEMNLCVSAVCDYTTFSCSTDGVHFEDTELYRRRRQQFQISNNGIVKLEFSFQLFLDPSNSQDEDGSSAEDEQQLAPISIEPRAGVIEAGKIQVFNVDFSPVKVSQYQGRLVCSIPNLQKDQAPCVSVSGRSLLALYHFYLEDSDFISRLSSNPDFTGRLDADTRVLGFDSIAFVPSIRCFDILNPTKDSYSFTWRCEDSGSSPFHCLHPCGRIPPGKTLQAHFEYLSEKASVVHSSWSFVIEPLSLSVPFIVQQLIDLVNCEEEAFPFAVLQSSLLCEDQTSSLKLEPPSAVLPPKTRSDERQRLRNYNITGEQDRWRLSLAVNFAPCCKGEKRFRVVLRMKKKPEPLVLTVKASCLPMSTSLQLKMPDGVFRQVNPEQEQTLDFGEVVFRKLCHSGAVLKMEISEKSFFYFLLTNQSKFSMDVTFELAGSTNLLQHLRAEPPHAAVDVGAHLQTSLLFSPKGFCNLQDVKLRIKVKLGPTFNFVIKGRCSAPSLEFSFSRHNFGQCLLYRPEMVLPSTTLVISNTGKKDVGLQCQFRNTPYLELDFGTNVLSPGGVLDVPIRFLPRELCSYHEKVTFVLNSCITKDVSVLGQGVKMKLEVEDPRQRKLNLGSVNSGQRVKKKVKLVNRSTIDLSFKLLLNTQLDPRDLSLSHTGELHLRAGGSCSFEILFSPHQRLAAFRAELLAECAGVFYPLLTLQGSCPGMEVQLDQNHLAFGAVVQHCQASKKIIMTNTGDVGTSFCWKTDRSTTALTITPAKGFIRPGTEVLMDVTFAPVKLSEDIRCEVSCAVGSSCVLKLTVTGSCVMVSTNKEVVQFACPVRGSHTQMLQVTNPTYQQCRIEPVLKGGQWSIAPFLGL</sequence>
<feature type="compositionally biased region" description="Basic and acidic residues" evidence="6">
    <location>
        <begin position="301"/>
        <end position="322"/>
    </location>
</feature>
<dbReference type="Pfam" id="PF22544">
    <property type="entry name" value="HYDIN_VesB_CFA65-like_Ig"/>
    <property type="match status" value="1"/>
</dbReference>
<comment type="subcellular location">
    <subcellularLocation>
        <location evidence="1">Cell projection</location>
        <location evidence="1">Cilium</location>
    </subcellularLocation>
    <subcellularLocation>
        <location evidence="2">Cytoplasm</location>
    </subcellularLocation>
</comment>
<dbReference type="GO" id="GO:0005930">
    <property type="term" value="C:axoneme"/>
    <property type="evidence" value="ECO:0007669"/>
    <property type="project" value="TreeGrafter"/>
</dbReference>
<feature type="compositionally biased region" description="Basic and acidic residues" evidence="6">
    <location>
        <begin position="749"/>
        <end position="764"/>
    </location>
</feature>
<dbReference type="InterPro" id="IPR033305">
    <property type="entry name" value="Hydin-like"/>
</dbReference>
<dbReference type="InterPro" id="IPR053879">
    <property type="entry name" value="HYDIN_VesB_CFA65-like_Ig"/>
</dbReference>
<dbReference type="GO" id="GO:1904158">
    <property type="term" value="P:axonemal central apparatus assembly"/>
    <property type="evidence" value="ECO:0007669"/>
    <property type="project" value="TreeGrafter"/>
</dbReference>
<dbReference type="GO" id="GO:0003341">
    <property type="term" value="P:cilium movement"/>
    <property type="evidence" value="ECO:0007669"/>
    <property type="project" value="TreeGrafter"/>
</dbReference>
<dbReference type="InterPro" id="IPR027417">
    <property type="entry name" value="P-loop_NTPase"/>
</dbReference>
<feature type="compositionally biased region" description="Basic and acidic residues" evidence="6">
    <location>
        <begin position="538"/>
        <end position="558"/>
    </location>
</feature>
<evidence type="ECO:0000256" key="6">
    <source>
        <dbReference type="SAM" id="MobiDB-lite"/>
    </source>
</evidence>
<feature type="region of interest" description="Disordered" evidence="6">
    <location>
        <begin position="717"/>
        <end position="780"/>
    </location>
</feature>
<protein>
    <recommendedName>
        <fullName evidence="11">Hydin adenylate kinase-like domain-containing protein</fullName>
    </recommendedName>
</protein>
<evidence type="ECO:0000256" key="4">
    <source>
        <dbReference type="ARBA" id="ARBA00023069"/>
    </source>
</evidence>
<name>A0A4Z2CA07_9TELE</name>
<feature type="region of interest" description="Disordered" evidence="6">
    <location>
        <begin position="482"/>
        <end position="558"/>
    </location>
</feature>
<dbReference type="EMBL" id="SWLE01000004">
    <property type="protein sequence ID" value="TNN01062.1"/>
    <property type="molecule type" value="Genomic_DNA"/>
</dbReference>
<gene>
    <name evidence="9" type="ORF">fugu_012308</name>
</gene>
<evidence type="ECO:0000256" key="2">
    <source>
        <dbReference type="ARBA" id="ARBA00004496"/>
    </source>
</evidence>
<comment type="caution">
    <text evidence="9">The sequence shown here is derived from an EMBL/GenBank/DDBJ whole genome shotgun (WGS) entry which is preliminary data.</text>
</comment>
<feature type="compositionally biased region" description="Polar residues" evidence="6">
    <location>
        <begin position="508"/>
        <end position="530"/>
    </location>
</feature>
<feature type="compositionally biased region" description="Basic and acidic residues" evidence="6">
    <location>
        <begin position="488"/>
        <end position="506"/>
    </location>
</feature>
<keyword evidence="3" id="KW-0963">Cytoplasm</keyword>
<dbReference type="InterPro" id="IPR013783">
    <property type="entry name" value="Ig-like_fold"/>
</dbReference>
<evidence type="ECO:0000313" key="9">
    <source>
        <dbReference type="EMBL" id="TNN01062.1"/>
    </source>
</evidence>
<feature type="domain" description="HYDIN/VesB/CFA65-like Ig-like" evidence="8">
    <location>
        <begin position="2413"/>
        <end position="2496"/>
    </location>
</feature>
<evidence type="ECO:0000256" key="3">
    <source>
        <dbReference type="ARBA" id="ARBA00022490"/>
    </source>
</evidence>
<dbReference type="Pfam" id="PF17213">
    <property type="entry name" value="Hydin_ADK"/>
    <property type="match status" value="1"/>
</dbReference>